<comment type="caution">
    <text evidence="3">The sequence shown here is derived from an EMBL/GenBank/DDBJ whole genome shotgun (WGS) entry which is preliminary data.</text>
</comment>
<proteinExistence type="predicted"/>
<dbReference type="Pfam" id="PF18738">
    <property type="entry name" value="HEPN_DZIP3"/>
    <property type="match status" value="1"/>
</dbReference>
<evidence type="ECO:0000259" key="2">
    <source>
        <dbReference type="Pfam" id="PF18738"/>
    </source>
</evidence>
<evidence type="ECO:0000313" key="3">
    <source>
        <dbReference type="EMBL" id="CAG2188191.1"/>
    </source>
</evidence>
<sequence length="212" mass="25072">MESISDQEKHYIIVQLILTGISPIVVREIFDREFHPVRLKSSLSNYKVWNKIQQLKHKGVMNQSQMNLLYPKGGIEPSSSTFDITLMLCLLRNFTNVNVYDQTPKPHDTSLAADLGPKTSWGSQVYAKCQKVRQAIENSDQRIFYEIFNEMHSSMKERENLKEEFEKLKEENKLKIDFLRVEQQEEAELGNLYRSKEDFQQNIEIKRQWRKI</sequence>
<feature type="domain" description="DZIP3-like HEPN" evidence="2">
    <location>
        <begin position="38"/>
        <end position="171"/>
    </location>
</feature>
<protein>
    <recommendedName>
        <fullName evidence="2">DZIP3-like HEPN domain-containing protein</fullName>
    </recommendedName>
</protein>
<dbReference type="AlphaFoldDB" id="A0A8S3PW69"/>
<organism evidence="3 4">
    <name type="scientific">Mytilus edulis</name>
    <name type="common">Blue mussel</name>
    <dbReference type="NCBI Taxonomy" id="6550"/>
    <lineage>
        <taxon>Eukaryota</taxon>
        <taxon>Metazoa</taxon>
        <taxon>Spiralia</taxon>
        <taxon>Lophotrochozoa</taxon>
        <taxon>Mollusca</taxon>
        <taxon>Bivalvia</taxon>
        <taxon>Autobranchia</taxon>
        <taxon>Pteriomorphia</taxon>
        <taxon>Mytilida</taxon>
        <taxon>Mytiloidea</taxon>
        <taxon>Mytilidae</taxon>
        <taxon>Mytilinae</taxon>
        <taxon>Mytilus</taxon>
    </lineage>
</organism>
<keyword evidence="4" id="KW-1185">Reference proteome</keyword>
<dbReference type="OrthoDB" id="5958466at2759"/>
<evidence type="ECO:0000313" key="4">
    <source>
        <dbReference type="Proteomes" id="UP000683360"/>
    </source>
</evidence>
<reference evidence="3" key="1">
    <citation type="submission" date="2021-03" db="EMBL/GenBank/DDBJ databases">
        <authorList>
            <person name="Bekaert M."/>
        </authorList>
    </citation>
    <scope>NUCLEOTIDE SEQUENCE</scope>
</reference>
<name>A0A8S3PW69_MYTED</name>
<dbReference type="EMBL" id="CAJPWZ010000197">
    <property type="protein sequence ID" value="CAG2188191.1"/>
    <property type="molecule type" value="Genomic_DNA"/>
</dbReference>
<keyword evidence="1" id="KW-0175">Coiled coil</keyword>
<feature type="coiled-coil region" evidence="1">
    <location>
        <begin position="151"/>
        <end position="182"/>
    </location>
</feature>
<evidence type="ECO:0000256" key="1">
    <source>
        <dbReference type="SAM" id="Coils"/>
    </source>
</evidence>
<dbReference type="InterPro" id="IPR041249">
    <property type="entry name" value="HEPN_DZIP3"/>
</dbReference>
<dbReference type="Proteomes" id="UP000683360">
    <property type="component" value="Unassembled WGS sequence"/>
</dbReference>
<accession>A0A8S3PW69</accession>
<gene>
    <name evidence="3" type="ORF">MEDL_3529</name>
</gene>